<proteinExistence type="predicted"/>
<keyword evidence="3" id="KW-1185">Reference proteome</keyword>
<protein>
    <submittedName>
        <fullName evidence="2">Uncharacterized protein</fullName>
    </submittedName>
</protein>
<keyword evidence="1" id="KW-0732">Signal</keyword>
<dbReference type="Proteomes" id="UP000692954">
    <property type="component" value="Unassembled WGS sequence"/>
</dbReference>
<comment type="caution">
    <text evidence="2">The sequence shown here is derived from an EMBL/GenBank/DDBJ whole genome shotgun (WGS) entry which is preliminary data.</text>
</comment>
<evidence type="ECO:0000256" key="1">
    <source>
        <dbReference type="SAM" id="SignalP"/>
    </source>
</evidence>
<feature type="chain" id="PRO_5035891960" evidence="1">
    <location>
        <begin position="21"/>
        <end position="236"/>
    </location>
</feature>
<gene>
    <name evidence="2" type="ORF">PSON_ATCC_30995.1.T0020207</name>
</gene>
<organism evidence="2 3">
    <name type="scientific">Paramecium sonneborni</name>
    <dbReference type="NCBI Taxonomy" id="65129"/>
    <lineage>
        <taxon>Eukaryota</taxon>
        <taxon>Sar</taxon>
        <taxon>Alveolata</taxon>
        <taxon>Ciliophora</taxon>
        <taxon>Intramacronucleata</taxon>
        <taxon>Oligohymenophorea</taxon>
        <taxon>Peniculida</taxon>
        <taxon>Parameciidae</taxon>
        <taxon>Paramecium</taxon>
    </lineage>
</organism>
<accession>A0A8S1K0Q9</accession>
<dbReference type="AlphaFoldDB" id="A0A8S1K0Q9"/>
<reference evidence="2" key="1">
    <citation type="submission" date="2021-01" db="EMBL/GenBank/DDBJ databases">
        <authorList>
            <consortium name="Genoscope - CEA"/>
            <person name="William W."/>
        </authorList>
    </citation>
    <scope>NUCLEOTIDE SEQUENCE</scope>
</reference>
<dbReference type="EMBL" id="CAJJDN010000002">
    <property type="protein sequence ID" value="CAD8047069.1"/>
    <property type="molecule type" value="Genomic_DNA"/>
</dbReference>
<sequence length="236" mass="25762">MTNNNLLLLGLILITLNGFSIDISGKDCPCDTYTTQLDCNSASACEWSDSKCVVVDCSTKSTILLCNVANSVCAYNQSNECKTFTSCSDYKYQDEATCLTIGCQADQKGTDGLYQCKDITSILKCSELKTDSECTNHHCFWNNEQTCVAPTCSQQTTITDCTAIRSDIATTWQICQWTPGTSTCSDATGLTQTNCAVLTRGSYYWNSDSSACEVCKDLSNYSNLIPFGLAFLILII</sequence>
<evidence type="ECO:0000313" key="2">
    <source>
        <dbReference type="EMBL" id="CAD8047069.1"/>
    </source>
</evidence>
<evidence type="ECO:0000313" key="3">
    <source>
        <dbReference type="Proteomes" id="UP000692954"/>
    </source>
</evidence>
<feature type="signal peptide" evidence="1">
    <location>
        <begin position="1"/>
        <end position="20"/>
    </location>
</feature>
<name>A0A8S1K0Q9_9CILI</name>
<dbReference type="OrthoDB" id="295624at2759"/>